<proteinExistence type="predicted"/>
<reference evidence="2" key="1">
    <citation type="submission" date="2020-05" db="EMBL/GenBank/DDBJ databases">
        <authorList>
            <person name="Chiriac C."/>
            <person name="Salcher M."/>
            <person name="Ghai R."/>
            <person name="Kavagutti S V."/>
        </authorList>
    </citation>
    <scope>NUCLEOTIDE SEQUENCE</scope>
</reference>
<keyword evidence="1" id="KW-0812">Transmembrane</keyword>
<dbReference type="EMBL" id="CAFAAE010000027">
    <property type="protein sequence ID" value="CAB4787675.1"/>
    <property type="molecule type" value="Genomic_DNA"/>
</dbReference>
<keyword evidence="1" id="KW-1133">Transmembrane helix</keyword>
<organism evidence="2">
    <name type="scientific">freshwater metagenome</name>
    <dbReference type="NCBI Taxonomy" id="449393"/>
    <lineage>
        <taxon>unclassified sequences</taxon>
        <taxon>metagenomes</taxon>
        <taxon>ecological metagenomes</taxon>
    </lineage>
</organism>
<evidence type="ECO:0000256" key="1">
    <source>
        <dbReference type="SAM" id="Phobius"/>
    </source>
</evidence>
<accession>A0A6J6WVK5</accession>
<feature type="transmembrane region" description="Helical" evidence="1">
    <location>
        <begin position="51"/>
        <end position="79"/>
    </location>
</feature>
<name>A0A6J6WVK5_9ZZZZ</name>
<gene>
    <name evidence="2" type="ORF">UFOPK2982_00321</name>
</gene>
<protein>
    <submittedName>
        <fullName evidence="2">Unannotated protein</fullName>
    </submittedName>
</protein>
<keyword evidence="1" id="KW-0472">Membrane</keyword>
<dbReference type="AlphaFoldDB" id="A0A6J6WVK5"/>
<sequence length="82" mass="8748">MEFEFEPLSLSELSKSLPLSALAVVVNSPGRRRPRPPRRRRLRFRGSESSLLTSVATTAGFSTATFATFATFFAGAAVAGAA</sequence>
<evidence type="ECO:0000313" key="2">
    <source>
        <dbReference type="EMBL" id="CAB4787675.1"/>
    </source>
</evidence>